<evidence type="ECO:0000256" key="8">
    <source>
        <dbReference type="ARBA" id="ARBA00049244"/>
    </source>
</evidence>
<dbReference type="SUPFAM" id="SSF48019">
    <property type="entry name" value="post-AAA+ oligomerization domain-like"/>
    <property type="match status" value="1"/>
</dbReference>
<accession>A0A2V1IZ60</accession>
<dbReference type="GO" id="GO:0003887">
    <property type="term" value="F:DNA-directed DNA polymerase activity"/>
    <property type="evidence" value="ECO:0007669"/>
    <property type="project" value="UniProtKB-KW"/>
</dbReference>
<gene>
    <name evidence="10" type="primary">holA</name>
    <name evidence="10" type="ORF">C5O25_02850</name>
</gene>
<dbReference type="InterPro" id="IPR008921">
    <property type="entry name" value="DNA_pol3_clamp-load_cplx_C"/>
</dbReference>
<dbReference type="PANTHER" id="PTHR34388:SF1">
    <property type="entry name" value="DNA POLYMERASE III SUBUNIT DELTA"/>
    <property type="match status" value="1"/>
</dbReference>
<dbReference type="Gene3D" id="3.40.50.300">
    <property type="entry name" value="P-loop containing nucleotide triphosphate hydrolases"/>
    <property type="match status" value="1"/>
</dbReference>
<dbReference type="InterPro" id="IPR027417">
    <property type="entry name" value="P-loop_NTPase"/>
</dbReference>
<dbReference type="GO" id="GO:0009360">
    <property type="term" value="C:DNA polymerase III complex"/>
    <property type="evidence" value="ECO:0007669"/>
    <property type="project" value="InterPro"/>
</dbReference>
<keyword evidence="4" id="KW-0548">Nucleotidyltransferase</keyword>
<dbReference type="EC" id="2.7.7.7" evidence="1"/>
<name>A0A2V1IZ60_9BACT</name>
<comment type="caution">
    <text evidence="10">The sequence shown here is derived from an EMBL/GenBank/DDBJ whole genome shotgun (WGS) entry which is preliminary data.</text>
</comment>
<evidence type="ECO:0000313" key="10">
    <source>
        <dbReference type="EMBL" id="PWB08839.1"/>
    </source>
</evidence>
<comment type="catalytic activity">
    <reaction evidence="8">
        <text>DNA(n) + a 2'-deoxyribonucleoside 5'-triphosphate = DNA(n+1) + diphosphate</text>
        <dbReference type="Rhea" id="RHEA:22508"/>
        <dbReference type="Rhea" id="RHEA-COMP:17339"/>
        <dbReference type="Rhea" id="RHEA-COMP:17340"/>
        <dbReference type="ChEBI" id="CHEBI:33019"/>
        <dbReference type="ChEBI" id="CHEBI:61560"/>
        <dbReference type="ChEBI" id="CHEBI:173112"/>
        <dbReference type="EC" id="2.7.7.7"/>
    </reaction>
</comment>
<dbReference type="SUPFAM" id="SSF52540">
    <property type="entry name" value="P-loop containing nucleoside triphosphate hydrolases"/>
    <property type="match status" value="1"/>
</dbReference>
<dbReference type="EMBL" id="PUBV01000004">
    <property type="protein sequence ID" value="PWB08839.1"/>
    <property type="molecule type" value="Genomic_DNA"/>
</dbReference>
<evidence type="ECO:0000313" key="11">
    <source>
        <dbReference type="Proteomes" id="UP000244925"/>
    </source>
</evidence>
<evidence type="ECO:0000256" key="2">
    <source>
        <dbReference type="ARBA" id="ARBA00017703"/>
    </source>
</evidence>
<dbReference type="GO" id="GO:0006261">
    <property type="term" value="P:DNA-templated DNA replication"/>
    <property type="evidence" value="ECO:0007669"/>
    <property type="project" value="TreeGrafter"/>
</dbReference>
<keyword evidence="6" id="KW-0239">DNA-directed DNA polymerase</keyword>
<evidence type="ECO:0000256" key="3">
    <source>
        <dbReference type="ARBA" id="ARBA00022679"/>
    </source>
</evidence>
<evidence type="ECO:0000256" key="4">
    <source>
        <dbReference type="ARBA" id="ARBA00022695"/>
    </source>
</evidence>
<evidence type="ECO:0000256" key="1">
    <source>
        <dbReference type="ARBA" id="ARBA00012417"/>
    </source>
</evidence>
<organism evidence="10 11">
    <name type="scientific">Paramuribaculum intestinale</name>
    <dbReference type="NCBI Taxonomy" id="2094151"/>
    <lineage>
        <taxon>Bacteria</taxon>
        <taxon>Pseudomonadati</taxon>
        <taxon>Bacteroidota</taxon>
        <taxon>Bacteroidia</taxon>
        <taxon>Bacteroidales</taxon>
        <taxon>Muribaculaceae</taxon>
        <taxon>Paramuribaculum</taxon>
    </lineage>
</organism>
<dbReference type="InterPro" id="IPR010372">
    <property type="entry name" value="DNA_pol3_delta_N"/>
</dbReference>
<dbReference type="AlphaFoldDB" id="A0A2V1IZ60"/>
<dbReference type="GeneID" id="93424524"/>
<dbReference type="Pfam" id="PF06144">
    <property type="entry name" value="DNA_pol3_delta"/>
    <property type="match status" value="1"/>
</dbReference>
<dbReference type="Gene3D" id="1.10.8.60">
    <property type="match status" value="1"/>
</dbReference>
<dbReference type="RefSeq" id="WP_107035227.1">
    <property type="nucleotide sequence ID" value="NZ_CAOLHR010000034.1"/>
</dbReference>
<reference evidence="11" key="1">
    <citation type="submission" date="2018-02" db="EMBL/GenBank/DDBJ databases">
        <authorList>
            <person name="Clavel T."/>
            <person name="Strowig T."/>
        </authorList>
    </citation>
    <scope>NUCLEOTIDE SEQUENCE [LARGE SCALE GENOMIC DNA]</scope>
    <source>
        <strain evidence="11">DSM 100764</strain>
    </source>
</reference>
<keyword evidence="3" id="KW-0808">Transferase</keyword>
<keyword evidence="11" id="KW-1185">Reference proteome</keyword>
<dbReference type="Proteomes" id="UP000244925">
    <property type="component" value="Unassembled WGS sequence"/>
</dbReference>
<dbReference type="NCBIfam" id="TIGR01128">
    <property type="entry name" value="holA"/>
    <property type="match status" value="1"/>
</dbReference>
<evidence type="ECO:0000256" key="5">
    <source>
        <dbReference type="ARBA" id="ARBA00022705"/>
    </source>
</evidence>
<dbReference type="PANTHER" id="PTHR34388">
    <property type="entry name" value="DNA POLYMERASE III SUBUNIT DELTA"/>
    <property type="match status" value="1"/>
</dbReference>
<dbReference type="InterPro" id="IPR005790">
    <property type="entry name" value="DNA_polIII_delta"/>
</dbReference>
<proteinExistence type="inferred from homology"/>
<evidence type="ECO:0000259" key="9">
    <source>
        <dbReference type="Pfam" id="PF06144"/>
    </source>
</evidence>
<protein>
    <recommendedName>
        <fullName evidence="2">DNA polymerase III subunit delta</fullName>
        <ecNumber evidence="1">2.7.7.7</ecNumber>
    </recommendedName>
</protein>
<sequence>MAAATSPTFDQMMRSVRDGAPSSVYLLHGEESYFIDELVRRFENILPENERAFDMTVVYAPDTTPGAIADTCRRFPVTAKRQVVIVKELQSVDSRWRSKLCAYLEKPSPTTLLVMASRGEAVKPAEVVKAVKKGEGVVFESTRLRPAAIAPTIEALVRNAGLHIEPKGIAMLTDYIGVDAAKLYNEIGKMAMILGKGATITPESIERNIGVSKDYNNFELIDAIASKDARKAFAIADYFAKNPKPNPTVVTIAALFTFFSDLLIAHFTKDKSPSGLKSALGLKWDVQLKKFSIALPNYNAFKVIEIISAIRKADVQSKGVGSRQNAADLLHDLIFRILTCQGDISF</sequence>
<comment type="similarity">
    <text evidence="7">Belongs to the DNA polymerase HolA subunit family.</text>
</comment>
<dbReference type="Gene3D" id="1.20.272.10">
    <property type="match status" value="1"/>
</dbReference>
<feature type="domain" description="DNA polymerase III delta N-terminal" evidence="9">
    <location>
        <begin position="25"/>
        <end position="135"/>
    </location>
</feature>
<dbReference type="GO" id="GO:0003677">
    <property type="term" value="F:DNA binding"/>
    <property type="evidence" value="ECO:0007669"/>
    <property type="project" value="InterPro"/>
</dbReference>
<keyword evidence="5" id="KW-0235">DNA replication</keyword>
<evidence type="ECO:0000256" key="7">
    <source>
        <dbReference type="ARBA" id="ARBA00034754"/>
    </source>
</evidence>
<evidence type="ECO:0000256" key="6">
    <source>
        <dbReference type="ARBA" id="ARBA00022932"/>
    </source>
</evidence>